<reference evidence="2 3" key="1">
    <citation type="submission" date="2016-10" db="EMBL/GenBank/DDBJ databases">
        <authorList>
            <person name="Varghese N."/>
            <person name="Submissions S."/>
        </authorList>
    </citation>
    <scope>NUCLEOTIDE SEQUENCE [LARGE SCALE GENOMIC DNA]</scope>
    <source>
        <strain evidence="2 3">CIP 109853</strain>
    </source>
</reference>
<organism evidence="2 3">
    <name type="scientific">Pseudomonas cuatrocienegasensis</name>
    <dbReference type="NCBI Taxonomy" id="543360"/>
    <lineage>
        <taxon>Bacteria</taxon>
        <taxon>Pseudomonadati</taxon>
        <taxon>Pseudomonadota</taxon>
        <taxon>Gammaproteobacteria</taxon>
        <taxon>Pseudomonadales</taxon>
        <taxon>Pseudomonadaceae</taxon>
        <taxon>Pseudomonas</taxon>
    </lineage>
</organism>
<dbReference type="RefSeq" id="WP_069521977.1">
    <property type="nucleotide sequence ID" value="NZ_FOFP01000028.1"/>
</dbReference>
<comment type="caution">
    <text evidence="2">The sequence shown here is derived from an EMBL/GenBank/DDBJ whole genome shotgun (WGS) entry which is preliminary data.</text>
</comment>
<evidence type="ECO:0000313" key="2">
    <source>
        <dbReference type="EMBL" id="SER41970.1"/>
    </source>
</evidence>
<accession>A0ABY1BR27</accession>
<evidence type="ECO:0000256" key="1">
    <source>
        <dbReference type="SAM" id="MobiDB-lite"/>
    </source>
</evidence>
<keyword evidence="3" id="KW-1185">Reference proteome</keyword>
<feature type="region of interest" description="Disordered" evidence="1">
    <location>
        <begin position="1"/>
        <end position="23"/>
    </location>
</feature>
<evidence type="ECO:0000313" key="3">
    <source>
        <dbReference type="Proteomes" id="UP000198512"/>
    </source>
</evidence>
<protein>
    <submittedName>
        <fullName evidence="2">Uncharacterized protein</fullName>
    </submittedName>
</protein>
<sequence length="103" mass="11489">MTEANKLSTSRPARGGVAPERPHVEKARAAMAGDGEEKKIPLLAPVRYHKGLQEVKNLTSDSTPVKYLLLEAIDDLFEKYARGDGRFEVEDTAELKRRLQALK</sequence>
<dbReference type="EMBL" id="FOFP01000028">
    <property type="protein sequence ID" value="SER41970.1"/>
    <property type="molecule type" value="Genomic_DNA"/>
</dbReference>
<name>A0ABY1BR27_9PSED</name>
<proteinExistence type="predicted"/>
<dbReference type="Proteomes" id="UP000198512">
    <property type="component" value="Unassembled WGS sequence"/>
</dbReference>
<gene>
    <name evidence="2" type="ORF">SAMN05216600_12856</name>
</gene>
<feature type="compositionally biased region" description="Polar residues" evidence="1">
    <location>
        <begin position="1"/>
        <end position="11"/>
    </location>
</feature>